<protein>
    <submittedName>
        <fullName evidence="2">Uncharacterized protein</fullName>
    </submittedName>
</protein>
<proteinExistence type="predicted"/>
<dbReference type="EMBL" id="JAKOGI010002896">
    <property type="protein sequence ID" value="KAJ8421148.1"/>
    <property type="molecule type" value="Genomic_DNA"/>
</dbReference>
<reference evidence="2" key="1">
    <citation type="submission" date="2022-04" db="EMBL/GenBank/DDBJ databases">
        <title>Carnegiea gigantea Genome sequencing and assembly v2.</title>
        <authorList>
            <person name="Copetti D."/>
            <person name="Sanderson M.J."/>
            <person name="Burquez A."/>
            <person name="Wojciechowski M.F."/>
        </authorList>
    </citation>
    <scope>NUCLEOTIDE SEQUENCE</scope>
    <source>
        <strain evidence="2">SGP5-SGP5p</strain>
        <tissue evidence="2">Aerial part</tissue>
    </source>
</reference>
<gene>
    <name evidence="2" type="ORF">Cgig2_027446</name>
</gene>
<dbReference type="Proteomes" id="UP001153076">
    <property type="component" value="Unassembled WGS sequence"/>
</dbReference>
<sequence length="158" mass="17562">MSVMTETITRHVSEYVKRAMEAANSARPLPYFDYVPTAGCEPSHRQRGSRRHLGQSGLDDPIQGIMIGTRLRRSGQVAAPSRGKRPSPPQPPLPMQLTPGELPDSMNKSRLQASMGGLGLNGHTTTECHELKKALHELADKGQIDRFLKRGPRFLRRE</sequence>
<organism evidence="2 3">
    <name type="scientific">Carnegiea gigantea</name>
    <dbReference type="NCBI Taxonomy" id="171969"/>
    <lineage>
        <taxon>Eukaryota</taxon>
        <taxon>Viridiplantae</taxon>
        <taxon>Streptophyta</taxon>
        <taxon>Embryophyta</taxon>
        <taxon>Tracheophyta</taxon>
        <taxon>Spermatophyta</taxon>
        <taxon>Magnoliopsida</taxon>
        <taxon>eudicotyledons</taxon>
        <taxon>Gunneridae</taxon>
        <taxon>Pentapetalae</taxon>
        <taxon>Caryophyllales</taxon>
        <taxon>Cactineae</taxon>
        <taxon>Cactaceae</taxon>
        <taxon>Cactoideae</taxon>
        <taxon>Echinocereeae</taxon>
        <taxon>Carnegiea</taxon>
    </lineage>
</organism>
<comment type="caution">
    <text evidence="2">The sequence shown here is derived from an EMBL/GenBank/DDBJ whole genome shotgun (WGS) entry which is preliminary data.</text>
</comment>
<evidence type="ECO:0000313" key="2">
    <source>
        <dbReference type="EMBL" id="KAJ8421148.1"/>
    </source>
</evidence>
<accession>A0A9Q1GM75</accession>
<name>A0A9Q1GM75_9CARY</name>
<evidence type="ECO:0000313" key="3">
    <source>
        <dbReference type="Proteomes" id="UP001153076"/>
    </source>
</evidence>
<evidence type="ECO:0000256" key="1">
    <source>
        <dbReference type="SAM" id="MobiDB-lite"/>
    </source>
</evidence>
<feature type="region of interest" description="Disordered" evidence="1">
    <location>
        <begin position="40"/>
        <end position="109"/>
    </location>
</feature>
<keyword evidence="3" id="KW-1185">Reference proteome</keyword>
<dbReference type="AlphaFoldDB" id="A0A9Q1GM75"/>